<dbReference type="OrthoDB" id="10014845at2759"/>
<sequence length="441" mass="51398">MSKQCEAADCKRLAAALCHHCDHHVCPKHFNEHIRLIQDELHPLTDRINELLQNLTRLTLDKLLDKWLSDLEKWRDHSHQLIDNIYARKQREIQTIGDKYERNFVLHKHEQSKVIEIVKQHVNELIQEGDATYKDIEQIRMKLDNIETCLNAFQHDFVNIEIEQLKIEQDSIQVKSNMILKSIDLTILTNESKMLEAFDSSTGTLACNDQLLLLDQPSKLYLYDKELKPVGNIDWPNGLIFDYCWCQHLELFIIISHTNVFTVDVSTCEIKLIESIKPNGSFYRCTSSDNTLYISHSEDGSQINEYDLSSFEFVKRWISPKTCQLDEWIGDLRHNNTNKRFGLTIRNRSKNEFYFQIRDVQMNVISSLTIADACGLRLSLLPPYNEWLISGSCNGDCLIQITSDGKLKSRTSYNIKIRNAILFRNYILAIRTVAGLYFHEL</sequence>
<evidence type="ECO:0000313" key="1">
    <source>
        <dbReference type="EMBL" id="CAF1372790.1"/>
    </source>
</evidence>
<dbReference type="AlphaFoldDB" id="A0A815J0P9"/>
<protein>
    <recommendedName>
        <fullName evidence="4">B box-type domain-containing protein</fullName>
    </recommendedName>
</protein>
<organism evidence="1 3">
    <name type="scientific">Didymodactylos carnosus</name>
    <dbReference type="NCBI Taxonomy" id="1234261"/>
    <lineage>
        <taxon>Eukaryota</taxon>
        <taxon>Metazoa</taxon>
        <taxon>Spiralia</taxon>
        <taxon>Gnathifera</taxon>
        <taxon>Rotifera</taxon>
        <taxon>Eurotatoria</taxon>
        <taxon>Bdelloidea</taxon>
        <taxon>Philodinida</taxon>
        <taxon>Philodinidae</taxon>
        <taxon>Didymodactylos</taxon>
    </lineage>
</organism>
<dbReference type="SUPFAM" id="SSF50978">
    <property type="entry name" value="WD40 repeat-like"/>
    <property type="match status" value="1"/>
</dbReference>
<proteinExistence type="predicted"/>
<comment type="caution">
    <text evidence="1">The sequence shown here is derived from an EMBL/GenBank/DDBJ whole genome shotgun (WGS) entry which is preliminary data.</text>
</comment>
<evidence type="ECO:0008006" key="4">
    <source>
        <dbReference type="Google" id="ProtNLM"/>
    </source>
</evidence>
<evidence type="ECO:0000313" key="3">
    <source>
        <dbReference type="Proteomes" id="UP000663829"/>
    </source>
</evidence>
<gene>
    <name evidence="1" type="ORF">GPM918_LOCUS31939</name>
    <name evidence="2" type="ORF">SRO942_LOCUS32592</name>
</gene>
<dbReference type="EMBL" id="CAJNOQ010016007">
    <property type="protein sequence ID" value="CAF1372790.1"/>
    <property type="molecule type" value="Genomic_DNA"/>
</dbReference>
<dbReference type="Proteomes" id="UP000681722">
    <property type="component" value="Unassembled WGS sequence"/>
</dbReference>
<name>A0A815J0P9_9BILA</name>
<dbReference type="Proteomes" id="UP000663829">
    <property type="component" value="Unassembled WGS sequence"/>
</dbReference>
<accession>A0A815J0P9</accession>
<keyword evidence="3" id="KW-1185">Reference proteome</keyword>
<evidence type="ECO:0000313" key="2">
    <source>
        <dbReference type="EMBL" id="CAF4260635.1"/>
    </source>
</evidence>
<dbReference type="EMBL" id="CAJOBC010076605">
    <property type="protein sequence ID" value="CAF4260635.1"/>
    <property type="molecule type" value="Genomic_DNA"/>
</dbReference>
<reference evidence="1" key="1">
    <citation type="submission" date="2021-02" db="EMBL/GenBank/DDBJ databases">
        <authorList>
            <person name="Nowell W R."/>
        </authorList>
    </citation>
    <scope>NUCLEOTIDE SEQUENCE</scope>
</reference>
<dbReference type="InterPro" id="IPR036322">
    <property type="entry name" value="WD40_repeat_dom_sf"/>
</dbReference>